<dbReference type="EC" id="2.1.1.80" evidence="2"/>
<dbReference type="eggNOG" id="COG1352">
    <property type="taxonomic scope" value="Bacteria"/>
</dbReference>
<dbReference type="InterPro" id="IPR000780">
    <property type="entry name" value="CheR_MeTrfase"/>
</dbReference>
<evidence type="ECO:0000313" key="8">
    <source>
        <dbReference type="Proteomes" id="UP000001935"/>
    </source>
</evidence>
<dbReference type="InterPro" id="IPR036804">
    <property type="entry name" value="CheR_N_sf"/>
</dbReference>
<evidence type="ECO:0000256" key="3">
    <source>
        <dbReference type="ARBA" id="ARBA00022603"/>
    </source>
</evidence>
<keyword evidence="4 7" id="KW-0808">Transferase</keyword>
<comment type="catalytic activity">
    <reaction evidence="1">
        <text>L-glutamyl-[protein] + S-adenosyl-L-methionine = [protein]-L-glutamate 5-O-methyl ester + S-adenosyl-L-homocysteine</text>
        <dbReference type="Rhea" id="RHEA:24452"/>
        <dbReference type="Rhea" id="RHEA-COMP:10208"/>
        <dbReference type="Rhea" id="RHEA-COMP:10311"/>
        <dbReference type="ChEBI" id="CHEBI:29973"/>
        <dbReference type="ChEBI" id="CHEBI:57856"/>
        <dbReference type="ChEBI" id="CHEBI:59789"/>
        <dbReference type="ChEBI" id="CHEBI:82795"/>
        <dbReference type="EC" id="2.1.1.80"/>
    </reaction>
</comment>
<evidence type="ECO:0000256" key="2">
    <source>
        <dbReference type="ARBA" id="ARBA00012534"/>
    </source>
</evidence>
<organism evidence="7 8">
    <name type="scientific">Anaeromyxobacter dehalogenans (strain 2CP-C)</name>
    <dbReference type="NCBI Taxonomy" id="290397"/>
    <lineage>
        <taxon>Bacteria</taxon>
        <taxon>Pseudomonadati</taxon>
        <taxon>Myxococcota</taxon>
        <taxon>Myxococcia</taxon>
        <taxon>Myxococcales</taxon>
        <taxon>Cystobacterineae</taxon>
        <taxon>Anaeromyxobacteraceae</taxon>
        <taxon>Anaeromyxobacter</taxon>
    </lineage>
</organism>
<dbReference type="PRINTS" id="PR00996">
    <property type="entry name" value="CHERMTFRASE"/>
</dbReference>
<dbReference type="Proteomes" id="UP000001935">
    <property type="component" value="Chromosome"/>
</dbReference>
<dbReference type="InterPro" id="IPR050903">
    <property type="entry name" value="Bact_Chemotaxis_MeTrfase"/>
</dbReference>
<dbReference type="Gene3D" id="1.10.155.10">
    <property type="entry name" value="Chemotaxis receptor methyltransferase CheR, N-terminal domain"/>
    <property type="match status" value="1"/>
</dbReference>
<evidence type="ECO:0000259" key="6">
    <source>
        <dbReference type="PROSITE" id="PS50123"/>
    </source>
</evidence>
<dbReference type="KEGG" id="ade:Adeh_2731"/>
<dbReference type="Pfam" id="PF01739">
    <property type="entry name" value="CheR"/>
    <property type="match status" value="1"/>
</dbReference>
<evidence type="ECO:0000256" key="1">
    <source>
        <dbReference type="ARBA" id="ARBA00001541"/>
    </source>
</evidence>
<dbReference type="Pfam" id="PF03705">
    <property type="entry name" value="CheR_N"/>
    <property type="match status" value="1"/>
</dbReference>
<dbReference type="HOGENOM" id="CLU_025854_0_1_7"/>
<dbReference type="AlphaFoldDB" id="Q2ILG7"/>
<protein>
    <recommendedName>
        <fullName evidence="2">protein-glutamate O-methyltransferase</fullName>
        <ecNumber evidence="2">2.1.1.80</ecNumber>
    </recommendedName>
</protein>
<keyword evidence="5" id="KW-0949">S-adenosyl-L-methionine</keyword>
<dbReference type="STRING" id="290397.Adeh_2731"/>
<evidence type="ECO:0000256" key="5">
    <source>
        <dbReference type="ARBA" id="ARBA00022691"/>
    </source>
</evidence>
<name>Q2ILG7_ANADE</name>
<dbReference type="SMART" id="SM00138">
    <property type="entry name" value="MeTrc"/>
    <property type="match status" value="1"/>
</dbReference>
<dbReference type="EMBL" id="CP000251">
    <property type="protein sequence ID" value="ABC82501.1"/>
    <property type="molecule type" value="Genomic_DNA"/>
</dbReference>
<dbReference type="SUPFAM" id="SSF47757">
    <property type="entry name" value="Chemotaxis receptor methyltransferase CheR, N-terminal domain"/>
    <property type="match status" value="1"/>
</dbReference>
<proteinExistence type="predicted"/>
<dbReference type="SUPFAM" id="SSF53335">
    <property type="entry name" value="S-adenosyl-L-methionine-dependent methyltransferases"/>
    <property type="match status" value="1"/>
</dbReference>
<evidence type="ECO:0000313" key="7">
    <source>
        <dbReference type="EMBL" id="ABC82501.1"/>
    </source>
</evidence>
<evidence type="ECO:0000256" key="4">
    <source>
        <dbReference type="ARBA" id="ARBA00022679"/>
    </source>
</evidence>
<dbReference type="Gene3D" id="3.40.50.150">
    <property type="entry name" value="Vaccinia Virus protein VP39"/>
    <property type="match status" value="1"/>
</dbReference>
<dbReference type="InterPro" id="IPR022641">
    <property type="entry name" value="CheR_N"/>
</dbReference>
<feature type="domain" description="CheR-type methyltransferase" evidence="6">
    <location>
        <begin position="10"/>
        <end position="283"/>
    </location>
</feature>
<dbReference type="InterPro" id="IPR029063">
    <property type="entry name" value="SAM-dependent_MTases_sf"/>
</dbReference>
<dbReference type="OrthoDB" id="9786165at2"/>
<dbReference type="GO" id="GO:0032259">
    <property type="term" value="P:methylation"/>
    <property type="evidence" value="ECO:0007669"/>
    <property type="project" value="UniProtKB-KW"/>
</dbReference>
<dbReference type="InterPro" id="IPR022642">
    <property type="entry name" value="CheR_C"/>
</dbReference>
<sequence length="287" mass="32413">MWSHAPPPPAMTEEQFRLLRELIQAHCGIAFREDHRRLLERRLGPRLEALGLRDFSAYHRHLRFDPRGGAELAEALDLLTTNETYFFREARQLRAFADEILPALAASLARERRLRILSAGCSTGEEAWTVAVLVRDSGLFTGWDVEISACDLSRRCVAQGRAGSYGEHAFRAPESAPMRRWFHLRGGKWVVDEGLRQMVRFHRDNLVAPDALAAVPPLDAVFCRNVMIYFDLEARRRALRALHAKLRGGGWLLLGHSESLINVTADFELVQLRADLVYRKPAAGGAP</sequence>
<reference evidence="7 8" key="1">
    <citation type="submission" date="2006-01" db="EMBL/GenBank/DDBJ databases">
        <title>Complete sequence of Anaeromyxobacter dehalogenans 2CP-C.</title>
        <authorList>
            <consortium name="US DOE Joint Genome Institute"/>
            <person name="Copeland A."/>
            <person name="Lucas S."/>
            <person name="Lapidus A."/>
            <person name="Barry K."/>
            <person name="Detter J.C."/>
            <person name="Glavina T."/>
            <person name="Hammon N."/>
            <person name="Israni S."/>
            <person name="Pitluck S."/>
            <person name="Brettin T."/>
            <person name="Bruce D."/>
            <person name="Han C."/>
            <person name="Tapia R."/>
            <person name="Gilna P."/>
            <person name="Kiss H."/>
            <person name="Schmutz J."/>
            <person name="Larimer F."/>
            <person name="Land M."/>
            <person name="Kyrpides N."/>
            <person name="Anderson I."/>
            <person name="Sanford R.A."/>
            <person name="Ritalahti K.M."/>
            <person name="Thomas H.S."/>
            <person name="Kirby J.R."/>
            <person name="Zhulin I.B."/>
            <person name="Loeffler F.E."/>
            <person name="Richardson P."/>
        </authorList>
    </citation>
    <scope>NUCLEOTIDE SEQUENCE [LARGE SCALE GENOMIC DNA]</scope>
    <source>
        <strain evidence="7 8">2CP-C</strain>
    </source>
</reference>
<dbReference type="PANTHER" id="PTHR24422">
    <property type="entry name" value="CHEMOTAXIS PROTEIN METHYLTRANSFERASE"/>
    <property type="match status" value="1"/>
</dbReference>
<dbReference type="GO" id="GO:0008983">
    <property type="term" value="F:protein-glutamate O-methyltransferase activity"/>
    <property type="evidence" value="ECO:0007669"/>
    <property type="project" value="UniProtKB-EC"/>
</dbReference>
<keyword evidence="3 7" id="KW-0489">Methyltransferase</keyword>
<dbReference type="PANTHER" id="PTHR24422:SF10">
    <property type="entry name" value="CHEMOTAXIS PROTEIN METHYLTRANSFERASE 2"/>
    <property type="match status" value="1"/>
</dbReference>
<gene>
    <name evidence="7" type="ordered locus">Adeh_2731</name>
</gene>
<dbReference type="PROSITE" id="PS50123">
    <property type="entry name" value="CHER"/>
    <property type="match status" value="1"/>
</dbReference>
<accession>Q2ILG7</accession>
<dbReference type="RefSeq" id="WP_011421783.1">
    <property type="nucleotide sequence ID" value="NC_007760.1"/>
</dbReference>